<keyword evidence="6" id="KW-0067">ATP-binding</keyword>
<name>A0A1F7IZF9_9BACT</name>
<keyword evidence="8" id="KW-0472">Membrane</keyword>
<evidence type="ECO:0000256" key="7">
    <source>
        <dbReference type="ARBA" id="ARBA00023065"/>
    </source>
</evidence>
<reference evidence="13 14" key="1">
    <citation type="journal article" date="2016" name="Nat. Commun.">
        <title>Thousands of microbial genomes shed light on interconnected biogeochemical processes in an aquifer system.</title>
        <authorList>
            <person name="Anantharaman K."/>
            <person name="Brown C.T."/>
            <person name="Hug L.A."/>
            <person name="Sharon I."/>
            <person name="Castelle C.J."/>
            <person name="Probst A.J."/>
            <person name="Thomas B.C."/>
            <person name="Singh A."/>
            <person name="Wilkins M.J."/>
            <person name="Karaoz U."/>
            <person name="Brodie E.L."/>
            <person name="Williams K.H."/>
            <person name="Hubbard S.S."/>
            <person name="Banfield J.F."/>
        </authorList>
    </citation>
    <scope>NUCLEOTIDE SEQUENCE [LARGE SCALE GENOMIC DNA]</scope>
</reference>
<gene>
    <name evidence="13" type="ORF">A3A93_02885</name>
</gene>
<organism evidence="13 14">
    <name type="scientific">Candidatus Roizmanbacteria bacterium RIFCSPLOWO2_01_FULL_38_12</name>
    <dbReference type="NCBI Taxonomy" id="1802061"/>
    <lineage>
        <taxon>Bacteria</taxon>
        <taxon>Candidatus Roizmaniibacteriota</taxon>
    </lineage>
</organism>
<sequence length="493" mass="55098">MAEAFEAYLNSTSEFGTVTQVRYPMISVEGLPKAHPFETLVFEDGQIGQVFDMEYDLLHALVFSLDPILIGAKVTRTNQTLAIPVGETLKGTTVDALGRPTRLAKVFTTRKKQRQIFTESLGIDRRVSIKKPFLTGVTKVDLLIPLGKGQRQLILGDAKTGKTNFLLNALVNQVNSENTVGIYAAIGKKRSEVKYLEEFFQKQGIVDKVILIAATSSDPNSMIYIAPYTAMAIAEYFRDLGQDTVVIFDDLTTHAQRYREIALLSRRFPGRESYPGDIFYTHASLVERAGNYKHEKKGEVSITCLPVASTVEGDITGYISTNLISMTDGHIFFDTEIYNKGERPAINIPLSVTRVGRKTQSILVRRINREILSLLSQFRTLSQIAHLDSELSLESKEILHKGKSLMVMLDQSTGTIPYAIQIIIFGLIWLDAADLSKEKVYNGILNDLIGLNNNPAERKEIASIINSKTLDEFLLRLKQKQDIIDICNKNQIS</sequence>
<keyword evidence="5" id="KW-0375">Hydrogen ion transport</keyword>
<accession>A0A1F7IZF9</accession>
<feature type="domain" description="ATPase F1/V1/A1 complex alpha/beta subunit nucleotide-binding" evidence="12">
    <location>
        <begin position="136"/>
        <end position="352"/>
    </location>
</feature>
<evidence type="ECO:0000256" key="5">
    <source>
        <dbReference type="ARBA" id="ARBA00022781"/>
    </source>
</evidence>
<dbReference type="GO" id="GO:0043531">
    <property type="term" value="F:ADP binding"/>
    <property type="evidence" value="ECO:0007669"/>
    <property type="project" value="TreeGrafter"/>
</dbReference>
<protein>
    <recommendedName>
        <fullName evidence="12">ATPase F1/V1/A1 complex alpha/beta subunit nucleotide-binding domain-containing protein</fullName>
    </recommendedName>
</protein>
<evidence type="ECO:0000256" key="2">
    <source>
        <dbReference type="ARBA" id="ARBA00008936"/>
    </source>
</evidence>
<comment type="subunit">
    <text evidence="11">F-type ATPases have 2 components, CF(1) - the catalytic core - and CF(0) - the membrane proton channel. CF(1) has five subunits: alpha(3), beta(3), gamma(1), delta(1), epsilon(1). CF(0) has four main subunits: a(1), b(1), b'(1) and c(9-12).</text>
</comment>
<evidence type="ECO:0000256" key="3">
    <source>
        <dbReference type="ARBA" id="ARBA00022448"/>
    </source>
</evidence>
<comment type="subcellular location">
    <subcellularLocation>
        <location evidence="1">Membrane</location>
    </subcellularLocation>
</comment>
<keyword evidence="7" id="KW-0406">Ion transport</keyword>
<evidence type="ECO:0000256" key="11">
    <source>
        <dbReference type="ARBA" id="ARBA00026013"/>
    </source>
</evidence>
<dbReference type="SUPFAM" id="SSF50615">
    <property type="entry name" value="N-terminal domain of alpha and beta subunits of F1 ATP synthase"/>
    <property type="match status" value="1"/>
</dbReference>
<dbReference type="Proteomes" id="UP000177141">
    <property type="component" value="Unassembled WGS sequence"/>
</dbReference>
<evidence type="ECO:0000256" key="1">
    <source>
        <dbReference type="ARBA" id="ARBA00004370"/>
    </source>
</evidence>
<dbReference type="EMBL" id="MGAL01000011">
    <property type="protein sequence ID" value="OGK48752.1"/>
    <property type="molecule type" value="Genomic_DNA"/>
</dbReference>
<proteinExistence type="inferred from homology"/>
<keyword evidence="9" id="KW-0139">CF(1)</keyword>
<dbReference type="PANTHER" id="PTHR48082">
    <property type="entry name" value="ATP SYNTHASE SUBUNIT ALPHA, MITOCHONDRIAL"/>
    <property type="match status" value="1"/>
</dbReference>
<evidence type="ECO:0000313" key="14">
    <source>
        <dbReference type="Proteomes" id="UP000177141"/>
    </source>
</evidence>
<dbReference type="GO" id="GO:0005524">
    <property type="term" value="F:ATP binding"/>
    <property type="evidence" value="ECO:0007669"/>
    <property type="project" value="UniProtKB-KW"/>
</dbReference>
<keyword evidence="10" id="KW-0066">ATP synthesis</keyword>
<dbReference type="FunFam" id="3.40.50.300:FF:002432">
    <property type="entry name" value="ATP synthase subunit alpha, mitochondrial"/>
    <property type="match status" value="1"/>
</dbReference>
<evidence type="ECO:0000256" key="8">
    <source>
        <dbReference type="ARBA" id="ARBA00023136"/>
    </source>
</evidence>
<dbReference type="Gene3D" id="3.40.50.12240">
    <property type="match status" value="1"/>
</dbReference>
<evidence type="ECO:0000256" key="10">
    <source>
        <dbReference type="ARBA" id="ARBA00023310"/>
    </source>
</evidence>
<dbReference type="SUPFAM" id="SSF52540">
    <property type="entry name" value="P-loop containing nucleoside triphosphate hydrolases"/>
    <property type="match status" value="1"/>
</dbReference>
<evidence type="ECO:0000256" key="4">
    <source>
        <dbReference type="ARBA" id="ARBA00022741"/>
    </source>
</evidence>
<keyword evidence="4" id="KW-0547">Nucleotide-binding</keyword>
<dbReference type="GO" id="GO:0045259">
    <property type="term" value="C:proton-transporting ATP synthase complex"/>
    <property type="evidence" value="ECO:0007669"/>
    <property type="project" value="UniProtKB-KW"/>
</dbReference>
<dbReference type="PANTHER" id="PTHR48082:SF2">
    <property type="entry name" value="ATP SYNTHASE SUBUNIT ALPHA, MITOCHONDRIAL"/>
    <property type="match status" value="1"/>
</dbReference>
<dbReference type="InterPro" id="IPR036121">
    <property type="entry name" value="ATPase_F1/V1/A1_a/bsu_N_sf"/>
</dbReference>
<comment type="similarity">
    <text evidence="2">Belongs to the ATPase alpha/beta chains family.</text>
</comment>
<dbReference type="STRING" id="1802061.A3A93_02885"/>
<dbReference type="InterPro" id="IPR005294">
    <property type="entry name" value="ATP_synth_F1_asu"/>
</dbReference>
<dbReference type="GO" id="GO:0046933">
    <property type="term" value="F:proton-transporting ATP synthase activity, rotational mechanism"/>
    <property type="evidence" value="ECO:0007669"/>
    <property type="project" value="InterPro"/>
</dbReference>
<evidence type="ECO:0000259" key="12">
    <source>
        <dbReference type="Pfam" id="PF00006"/>
    </source>
</evidence>
<dbReference type="InterPro" id="IPR027417">
    <property type="entry name" value="P-loop_NTPase"/>
</dbReference>
<dbReference type="InterPro" id="IPR000194">
    <property type="entry name" value="ATPase_F1/V1/A1_a/bsu_nucl-bd"/>
</dbReference>
<dbReference type="AlphaFoldDB" id="A0A1F7IZF9"/>
<comment type="caution">
    <text evidence="13">The sequence shown here is derived from an EMBL/GenBank/DDBJ whole genome shotgun (WGS) entry which is preliminary data.</text>
</comment>
<evidence type="ECO:0000313" key="13">
    <source>
        <dbReference type="EMBL" id="OGK48752.1"/>
    </source>
</evidence>
<keyword evidence="3" id="KW-0813">Transport</keyword>
<evidence type="ECO:0000256" key="9">
    <source>
        <dbReference type="ARBA" id="ARBA00023196"/>
    </source>
</evidence>
<evidence type="ECO:0000256" key="6">
    <source>
        <dbReference type="ARBA" id="ARBA00022840"/>
    </source>
</evidence>
<dbReference type="Pfam" id="PF00006">
    <property type="entry name" value="ATP-synt_ab"/>
    <property type="match status" value="1"/>
</dbReference>